<dbReference type="InterPro" id="IPR053781">
    <property type="entry name" value="F-box_AtFBL13-like"/>
</dbReference>
<dbReference type="Gramene" id="BGIOSGA003295-TA">
    <property type="protein sequence ID" value="BGIOSGA003295-PA"/>
    <property type="gene ID" value="BGIOSGA003295"/>
</dbReference>
<dbReference type="InterPro" id="IPR053197">
    <property type="entry name" value="F-box_SCFL_complex_component"/>
</dbReference>
<dbReference type="Pfam" id="PF00646">
    <property type="entry name" value="F-box"/>
    <property type="match status" value="2"/>
</dbReference>
<dbReference type="PANTHER" id="PTHR34223:SF80">
    <property type="entry name" value="OS11G0205900 PROTEIN"/>
    <property type="match status" value="1"/>
</dbReference>
<dbReference type="SMART" id="SM00256">
    <property type="entry name" value="FBOX"/>
    <property type="match status" value="2"/>
</dbReference>
<dbReference type="Gene3D" id="3.80.10.10">
    <property type="entry name" value="Ribonuclease Inhibitor"/>
    <property type="match status" value="1"/>
</dbReference>
<sequence length="1122" mass="127756">MSARKEAKGSAGGDRIGALPDEVLHRVLSFLPAQDAVRTCVLAPRWRHLWKSATGLRVGEDESNLGSVKEQQEFLDHLLVLRDSAPLETCVLRFNWYDDDDFEDIFRLNVWFRYAIHRKVRFLRLDVWQEEEFGNPVPIDEQPIVSQHLTRLQLYGIVLNDGLLDFSSCPSLEHLVFESCVFECAKISSNSVKHLSITFSNFPAGTSRVRIDIPSLVSLRLDRIYDRKPVLERMPSLVDAFVSVPSSSEDFCGESDSGDCGRDGCESCYGFTNKNCVLLEGLSEAKMLVLINEDESFIFKRDLKWCPTFSKLKTLILNGYWCVPDDSHMLARILEHSPALEKLVFQLGYQAYKRTNKIKGILNPMERSAGISEHLQIVEVQCNAIDGQVLKVLKYLSTFKIYSLFEHKNRVAHLSGSISSLPLPIVFLRSGDSSVHPHTYSCRRAVASREAADGDPERPLLLVSPRYLRSLCRLSGFLASCIAVGRAHAHAHNLFDGMRQRKKAKRAPCSTGVDRIGALPDEVLHRVLSFLLAPPLEVRHEAAHRRRSTLGSIKERRRFIENLLLLRDSAPLGTFVLRFRECEGIDDIARLNLWYQACSAPQGYNFTVQKLNDIFLNFSSCPALEHLVFDYCILECAKISSSSVKLLSITDSNFSETLRSANARGLFDEMPTGKEGMEEPLPTDADHIGALPDTVLHHVLSFLPSQDAVRTCVLAKRWLDLWKSVTALRIGDRDKRKLWTVKGLQGFVDHFLLLRESVPLHTCVLRFIVFSEDLNETSRLNLWIKHALLRMVQFLQVSIRQNTAFYHQINLGILPFVSRHLSMLELHGVRMVGSFLDFSRCPALQHLEFDRCELPCDKILSESLKLLRITRCKFSQTSRVRICVPSLVSLRLDDFYRRTPVLERMPSLVEAFVRVVHRTYDCCGYDYINSGDCGNEHCKSCHGIKDDNNCVLLDGLSEAKTLALIDGTISFIFNRDLKWCPTFSKLKTLLLNEYWCVPDEFSALACILEHAPVLENLILQLYSEGPKHTMKIKGNCHPMDRSAAISGHLETVEIRCEVVDKRVLKVLKYLSTFNILFSFEQVKISEEDDSDDNDQEDEEDDDDDFYGEEEEEEEEDDEDEDD</sequence>
<keyword evidence="4" id="KW-1185">Reference proteome</keyword>
<protein>
    <recommendedName>
        <fullName evidence="2">F-box domain-containing protein</fullName>
    </recommendedName>
</protein>
<dbReference type="Proteomes" id="UP000007015">
    <property type="component" value="Chromosome 1"/>
</dbReference>
<name>B8ACN5_ORYSI</name>
<evidence type="ECO:0000256" key="1">
    <source>
        <dbReference type="SAM" id="MobiDB-lite"/>
    </source>
</evidence>
<dbReference type="InterPro" id="IPR032675">
    <property type="entry name" value="LRR_dom_sf"/>
</dbReference>
<dbReference type="Gene3D" id="1.20.1280.50">
    <property type="match status" value="2"/>
</dbReference>
<organism evidence="3 4">
    <name type="scientific">Oryza sativa subsp. indica</name>
    <name type="common">Rice</name>
    <dbReference type="NCBI Taxonomy" id="39946"/>
    <lineage>
        <taxon>Eukaryota</taxon>
        <taxon>Viridiplantae</taxon>
        <taxon>Streptophyta</taxon>
        <taxon>Embryophyta</taxon>
        <taxon>Tracheophyta</taxon>
        <taxon>Spermatophyta</taxon>
        <taxon>Magnoliopsida</taxon>
        <taxon>Liliopsida</taxon>
        <taxon>Poales</taxon>
        <taxon>Poaceae</taxon>
        <taxon>BOP clade</taxon>
        <taxon>Oryzoideae</taxon>
        <taxon>Oryzeae</taxon>
        <taxon>Oryzinae</taxon>
        <taxon>Oryza</taxon>
        <taxon>Oryza sativa</taxon>
    </lineage>
</organism>
<dbReference type="AlphaFoldDB" id="B8ACN5"/>
<dbReference type="SUPFAM" id="SSF81383">
    <property type="entry name" value="F-box domain"/>
    <property type="match status" value="2"/>
</dbReference>
<dbReference type="InterPro" id="IPR001810">
    <property type="entry name" value="F-box_dom"/>
</dbReference>
<dbReference type="STRING" id="39946.B8ACN5"/>
<dbReference type="PANTHER" id="PTHR34223">
    <property type="entry name" value="OS11G0201299 PROTEIN"/>
    <property type="match status" value="1"/>
</dbReference>
<dbReference type="PROSITE" id="PS50181">
    <property type="entry name" value="FBOX"/>
    <property type="match status" value="2"/>
</dbReference>
<evidence type="ECO:0000259" key="2">
    <source>
        <dbReference type="PROSITE" id="PS50181"/>
    </source>
</evidence>
<reference evidence="3 4" key="1">
    <citation type="journal article" date="2005" name="PLoS Biol.">
        <title>The genomes of Oryza sativa: a history of duplications.</title>
        <authorList>
            <person name="Yu J."/>
            <person name="Wang J."/>
            <person name="Lin W."/>
            <person name="Li S."/>
            <person name="Li H."/>
            <person name="Zhou J."/>
            <person name="Ni P."/>
            <person name="Dong W."/>
            <person name="Hu S."/>
            <person name="Zeng C."/>
            <person name="Zhang J."/>
            <person name="Zhang Y."/>
            <person name="Li R."/>
            <person name="Xu Z."/>
            <person name="Li S."/>
            <person name="Li X."/>
            <person name="Zheng H."/>
            <person name="Cong L."/>
            <person name="Lin L."/>
            <person name="Yin J."/>
            <person name="Geng J."/>
            <person name="Li G."/>
            <person name="Shi J."/>
            <person name="Liu J."/>
            <person name="Lv H."/>
            <person name="Li J."/>
            <person name="Wang J."/>
            <person name="Deng Y."/>
            <person name="Ran L."/>
            <person name="Shi X."/>
            <person name="Wang X."/>
            <person name="Wu Q."/>
            <person name="Li C."/>
            <person name="Ren X."/>
            <person name="Wang J."/>
            <person name="Wang X."/>
            <person name="Li D."/>
            <person name="Liu D."/>
            <person name="Zhang X."/>
            <person name="Ji Z."/>
            <person name="Zhao W."/>
            <person name="Sun Y."/>
            <person name="Zhang Z."/>
            <person name="Bao J."/>
            <person name="Han Y."/>
            <person name="Dong L."/>
            <person name="Ji J."/>
            <person name="Chen P."/>
            <person name="Wu S."/>
            <person name="Liu J."/>
            <person name="Xiao Y."/>
            <person name="Bu D."/>
            <person name="Tan J."/>
            <person name="Yang L."/>
            <person name="Ye C."/>
            <person name="Zhang J."/>
            <person name="Xu J."/>
            <person name="Zhou Y."/>
            <person name="Yu Y."/>
            <person name="Zhang B."/>
            <person name="Zhuang S."/>
            <person name="Wei H."/>
            <person name="Liu B."/>
            <person name="Lei M."/>
            <person name="Yu H."/>
            <person name="Li Y."/>
            <person name="Xu H."/>
            <person name="Wei S."/>
            <person name="He X."/>
            <person name="Fang L."/>
            <person name="Zhang Z."/>
            <person name="Zhang Y."/>
            <person name="Huang X."/>
            <person name="Su Z."/>
            <person name="Tong W."/>
            <person name="Li J."/>
            <person name="Tong Z."/>
            <person name="Li S."/>
            <person name="Ye J."/>
            <person name="Wang L."/>
            <person name="Fang L."/>
            <person name="Lei T."/>
            <person name="Chen C."/>
            <person name="Chen H."/>
            <person name="Xu Z."/>
            <person name="Li H."/>
            <person name="Huang H."/>
            <person name="Zhang F."/>
            <person name="Xu H."/>
            <person name="Li N."/>
            <person name="Zhao C."/>
            <person name="Li S."/>
            <person name="Dong L."/>
            <person name="Huang Y."/>
            <person name="Li L."/>
            <person name="Xi Y."/>
            <person name="Qi Q."/>
            <person name="Li W."/>
            <person name="Zhang B."/>
            <person name="Hu W."/>
            <person name="Zhang Y."/>
            <person name="Tian X."/>
            <person name="Jiao Y."/>
            <person name="Liang X."/>
            <person name="Jin J."/>
            <person name="Gao L."/>
            <person name="Zheng W."/>
            <person name="Hao B."/>
            <person name="Liu S."/>
            <person name="Wang W."/>
            <person name="Yuan L."/>
            <person name="Cao M."/>
            <person name="McDermott J."/>
            <person name="Samudrala R."/>
            <person name="Wang J."/>
            <person name="Wong G.K."/>
            <person name="Yang H."/>
        </authorList>
    </citation>
    <scope>NUCLEOTIDE SEQUENCE [LARGE SCALE GENOMIC DNA]</scope>
    <source>
        <strain evidence="4">cv. 93-11</strain>
    </source>
</reference>
<accession>B8ACN5</accession>
<dbReference type="OMA" id="THGSCYQ"/>
<gene>
    <name evidence="3" type="ORF">OsI_01456</name>
</gene>
<proteinExistence type="predicted"/>
<feature type="region of interest" description="Disordered" evidence="1">
    <location>
        <begin position="1086"/>
        <end position="1122"/>
    </location>
</feature>
<feature type="domain" description="F-box" evidence="2">
    <location>
        <begin position="685"/>
        <end position="738"/>
    </location>
</feature>
<dbReference type="HOGENOM" id="CLU_003068_8_0_1"/>
<dbReference type="InterPro" id="IPR036047">
    <property type="entry name" value="F-box-like_dom_sf"/>
</dbReference>
<dbReference type="EMBL" id="CM000126">
    <property type="protein sequence ID" value="EEC70439.1"/>
    <property type="molecule type" value="Genomic_DNA"/>
</dbReference>
<feature type="domain" description="F-box" evidence="2">
    <location>
        <begin position="13"/>
        <end position="49"/>
    </location>
</feature>
<evidence type="ECO:0000313" key="3">
    <source>
        <dbReference type="EMBL" id="EEC70439.1"/>
    </source>
</evidence>
<evidence type="ECO:0000313" key="4">
    <source>
        <dbReference type="Proteomes" id="UP000007015"/>
    </source>
</evidence>
<dbReference type="CDD" id="cd22160">
    <property type="entry name" value="F-box_AtFBL13-like"/>
    <property type="match status" value="2"/>
</dbReference>
<dbReference type="SUPFAM" id="SSF52047">
    <property type="entry name" value="RNI-like"/>
    <property type="match status" value="2"/>
</dbReference>